<dbReference type="EMBL" id="CAJJDM010000010">
    <property type="protein sequence ID" value="CAD8048993.1"/>
    <property type="molecule type" value="Genomic_DNA"/>
</dbReference>
<evidence type="ECO:0000313" key="4">
    <source>
        <dbReference type="EMBL" id="CAD8048993.1"/>
    </source>
</evidence>
<dbReference type="CDD" id="cd01310">
    <property type="entry name" value="TatD_DNAse"/>
    <property type="match status" value="1"/>
</dbReference>
<dbReference type="PANTHER" id="PTHR10060:SF15">
    <property type="entry name" value="DEOXYRIBONUCLEASE TATDN1"/>
    <property type="match status" value="1"/>
</dbReference>
<name>A0A8S1K3K3_PARPR</name>
<dbReference type="GO" id="GO:0008296">
    <property type="term" value="F:3'-5'-DNA exonuclease activity"/>
    <property type="evidence" value="ECO:0007669"/>
    <property type="project" value="TreeGrafter"/>
</dbReference>
<keyword evidence="3" id="KW-0378">Hydrolase</keyword>
<proteinExistence type="inferred from homology"/>
<dbReference type="PIRSF" id="PIRSF005902">
    <property type="entry name" value="DNase_TatD"/>
    <property type="match status" value="1"/>
</dbReference>
<dbReference type="Proteomes" id="UP000688137">
    <property type="component" value="Unassembled WGS sequence"/>
</dbReference>
<reference evidence="4" key="1">
    <citation type="submission" date="2021-01" db="EMBL/GenBank/DDBJ databases">
        <authorList>
            <consortium name="Genoscope - CEA"/>
            <person name="William W."/>
        </authorList>
    </citation>
    <scope>NUCLEOTIDE SEQUENCE</scope>
</reference>
<dbReference type="InterPro" id="IPR001130">
    <property type="entry name" value="TatD-like"/>
</dbReference>
<dbReference type="PROSITE" id="PS01091">
    <property type="entry name" value="TATD_3"/>
    <property type="match status" value="1"/>
</dbReference>
<dbReference type="InterPro" id="IPR018228">
    <property type="entry name" value="DNase_TatD-rel_CS"/>
</dbReference>
<dbReference type="Pfam" id="PF01026">
    <property type="entry name" value="TatD_DNase"/>
    <property type="match status" value="1"/>
</dbReference>
<organism evidence="4 5">
    <name type="scientific">Paramecium primaurelia</name>
    <dbReference type="NCBI Taxonomy" id="5886"/>
    <lineage>
        <taxon>Eukaryota</taxon>
        <taxon>Sar</taxon>
        <taxon>Alveolata</taxon>
        <taxon>Ciliophora</taxon>
        <taxon>Intramacronucleata</taxon>
        <taxon>Oligohymenophorea</taxon>
        <taxon>Peniculida</taxon>
        <taxon>Parameciidae</taxon>
        <taxon>Paramecium</taxon>
    </lineage>
</organism>
<dbReference type="GO" id="GO:0005829">
    <property type="term" value="C:cytosol"/>
    <property type="evidence" value="ECO:0007669"/>
    <property type="project" value="TreeGrafter"/>
</dbReference>
<dbReference type="PANTHER" id="PTHR10060">
    <property type="entry name" value="TATD FAMILY DEOXYRIBONUCLEASE"/>
    <property type="match status" value="1"/>
</dbReference>
<dbReference type="PROSITE" id="PS01090">
    <property type="entry name" value="TATD_2"/>
    <property type="match status" value="1"/>
</dbReference>
<keyword evidence="5" id="KW-1185">Reference proteome</keyword>
<sequence>MQIKSKFRFFDIAANLTDDQFYGIYHHKKYHQPDYKDVMKRASDIGCEHLLIASGCLGDLIKARELCQLSPHYYTTAGIHPCRAAELNKNYQGYMGDLIDQLELALKEKKLVAIGECGLDYDRLEWSTKEEQMIAFDPHFDLAEKYKLPMYLHNRNTGDDFYNIMQKNRHRIVGGVVHSFTGSLDELQKILNLDLYVGINGCSLKSQDNINVAKQIPLDKLMLETDSPYCEIRNTHTSSKLVKTQFQAQKHEKWKEGQLIKSRNEPCKIIQVLEVMSELLKIDQEKLSEICFQNSLKCFGLV</sequence>
<comment type="caution">
    <text evidence="4">The sequence shown here is derived from an EMBL/GenBank/DDBJ whole genome shotgun (WGS) entry which is preliminary data.</text>
</comment>
<evidence type="ECO:0000256" key="2">
    <source>
        <dbReference type="ARBA" id="ARBA00022723"/>
    </source>
</evidence>
<accession>A0A8S1K3K3</accession>
<evidence type="ECO:0000256" key="3">
    <source>
        <dbReference type="ARBA" id="ARBA00022801"/>
    </source>
</evidence>
<keyword evidence="2" id="KW-0479">Metal-binding</keyword>
<protein>
    <submittedName>
        <fullName evidence="4">Uncharacterized protein</fullName>
    </submittedName>
</protein>
<evidence type="ECO:0000256" key="1">
    <source>
        <dbReference type="ARBA" id="ARBA00009275"/>
    </source>
</evidence>
<dbReference type="InterPro" id="IPR050891">
    <property type="entry name" value="TatD-type_Hydrolase"/>
</dbReference>
<gene>
    <name evidence="4" type="ORF">PPRIM_AZ9-3.1.T0130175</name>
</gene>
<comment type="similarity">
    <text evidence="1">Belongs to the metallo-dependent hydrolases superfamily. TatD-type hydrolase family.</text>
</comment>
<dbReference type="AlphaFoldDB" id="A0A8S1K3K3"/>
<dbReference type="GO" id="GO:0046872">
    <property type="term" value="F:metal ion binding"/>
    <property type="evidence" value="ECO:0007669"/>
    <property type="project" value="UniProtKB-KW"/>
</dbReference>
<dbReference type="OMA" id="YGGSQKH"/>
<evidence type="ECO:0000313" key="5">
    <source>
        <dbReference type="Proteomes" id="UP000688137"/>
    </source>
</evidence>